<organism evidence="1">
    <name type="scientific">bioreactor metagenome</name>
    <dbReference type="NCBI Taxonomy" id="1076179"/>
    <lineage>
        <taxon>unclassified sequences</taxon>
        <taxon>metagenomes</taxon>
        <taxon>ecological metagenomes</taxon>
    </lineage>
</organism>
<name>A0A645G180_9ZZZZ</name>
<dbReference type="EMBL" id="VSSQ01068394">
    <property type="protein sequence ID" value="MPN20588.1"/>
    <property type="molecule type" value="Genomic_DNA"/>
</dbReference>
<dbReference type="AlphaFoldDB" id="A0A645G180"/>
<evidence type="ECO:0000313" key="1">
    <source>
        <dbReference type="EMBL" id="MPN20588.1"/>
    </source>
</evidence>
<gene>
    <name evidence="1" type="ORF">SDC9_167967</name>
</gene>
<accession>A0A645G180</accession>
<sequence>MLMLPMHIYEHAAYFLKHRSRSAAPIYLARGFALGIHCPKYYNDIFLVFVSYPDKLKNCPGYFYARRKNSFDAGKIHAASYKILSASLAKGKV</sequence>
<reference evidence="1" key="1">
    <citation type="submission" date="2019-08" db="EMBL/GenBank/DDBJ databases">
        <authorList>
            <person name="Kucharzyk K."/>
            <person name="Murdoch R.W."/>
            <person name="Higgins S."/>
            <person name="Loffler F."/>
        </authorList>
    </citation>
    <scope>NUCLEOTIDE SEQUENCE</scope>
</reference>
<comment type="caution">
    <text evidence="1">The sequence shown here is derived from an EMBL/GenBank/DDBJ whole genome shotgun (WGS) entry which is preliminary data.</text>
</comment>
<protein>
    <submittedName>
        <fullName evidence="1">Uncharacterized protein</fullName>
    </submittedName>
</protein>
<proteinExistence type="predicted"/>